<keyword evidence="6 7" id="KW-0175">Coiled coil</keyword>
<protein>
    <recommendedName>
        <fullName evidence="3 7">Stress response protein NST1</fullName>
    </recommendedName>
</protein>
<feature type="region of interest" description="Disordered" evidence="8">
    <location>
        <begin position="554"/>
        <end position="610"/>
    </location>
</feature>
<evidence type="ECO:0000256" key="6">
    <source>
        <dbReference type="ARBA" id="ARBA00023054"/>
    </source>
</evidence>
<feature type="compositionally biased region" description="Acidic residues" evidence="8">
    <location>
        <begin position="595"/>
        <end position="607"/>
    </location>
</feature>
<dbReference type="InterPro" id="IPR025279">
    <property type="entry name" value="NST1"/>
</dbReference>
<feature type="compositionally biased region" description="Low complexity" evidence="8">
    <location>
        <begin position="195"/>
        <end position="208"/>
    </location>
</feature>
<feature type="region of interest" description="Disordered" evidence="8">
    <location>
        <begin position="254"/>
        <end position="338"/>
    </location>
</feature>
<comment type="function">
    <text evidence="7">May act as a negative regulator of salt tolerance.</text>
</comment>
<feature type="compositionally biased region" description="Polar residues" evidence="8">
    <location>
        <begin position="1122"/>
        <end position="1151"/>
    </location>
</feature>
<feature type="compositionally biased region" description="Basic residues" evidence="8">
    <location>
        <begin position="1"/>
        <end position="18"/>
    </location>
</feature>
<evidence type="ECO:0000256" key="7">
    <source>
        <dbReference type="RuleBase" id="RU049441"/>
    </source>
</evidence>
<feature type="region of interest" description="Disordered" evidence="8">
    <location>
        <begin position="174"/>
        <end position="226"/>
    </location>
</feature>
<evidence type="ECO:0000256" key="1">
    <source>
        <dbReference type="ARBA" id="ARBA00004496"/>
    </source>
</evidence>
<comment type="similarity">
    <text evidence="2 7">Belongs to the NST1 family.</text>
</comment>
<feature type="compositionally biased region" description="Basic residues" evidence="8">
    <location>
        <begin position="661"/>
        <end position="675"/>
    </location>
</feature>
<evidence type="ECO:0000256" key="5">
    <source>
        <dbReference type="ARBA" id="ARBA00023016"/>
    </source>
</evidence>
<keyword evidence="4 7" id="KW-0963">Cytoplasm</keyword>
<dbReference type="GO" id="GO:0005737">
    <property type="term" value="C:cytoplasm"/>
    <property type="evidence" value="ECO:0007669"/>
    <property type="project" value="UniProtKB-SubCell"/>
</dbReference>
<sequence>MPPSSRKGKKKSKSKQNGKKAVATSQSDGHGLIDAELYHEDGDYPSSRVIKRAPNGDVIVESLPVDDKRKDIGHTDDNLQQSPMAFTLDSHWESLTSEEKKNILRIEKNEVFDVIRKYQNNHSCNCSVCGRRHMAMDQEMERIYNTLYELDKDRDPEINPVKFHLSIIKELQDSKSQQQHQVHREQQKKIEQQEQEQQQQVHQQQQVQLHNLPELEKSNRQENSQTDYENMRDEVVKFFLSSNAVDSLKEEVMHFKESKQRQQQHPQHHRQQPHQQHKQHHQQRQQHLHKHHHQRQHERDHENANHQTLQEGQKLQDNPTNQADNQPDTVRLPIEEHTGNSHLLTPVAYPNAAYDTDNPSPSVDAEGLQGKYLNFAKTFVSSHPKIAQEYVNRMMMYPDMRELTDDLMNNNGQGFIQAVEGFVLEQQSQKDPNQLQQLIGPNDADITQYQHLGNAKEFTTMLHNGTPLTEEEYINLQRQIAQRMTNCYDTQKKEFKEVSQLERELFIRFMFGEDRKSFGDLIMQAFKEKFNDDYGTAAIGASLAAAAAATSASMKIPGSDETDADYDYDDPNDDGGAIDSGEYDDHFDDYSGYDHEEDEDFENEEEYDVRSDLNEENSHGMTCDCDDDGDQVCSHSSHEEANCKDYGHVCGKSELRDDVHNHRHHHHHHHHHHQHVHEDYAEEGEDEEDEDDDEEDEEEEEYDSGLDESDRLEEGRKLIQIAITKLLQGRIMESYHEKQAENNRLKLLQELEAEELKKKAKEEKKQKKREKEREKKRLQQQAKEEEIRKRDEEAKAAKKEAEEREKQRREAQRKKVEETKRKKDEERRRKLEEQRRREEEQERQRKLKEEQKRKRDEEKRLKEEERRLREEEKRRKEEEKRKKEEIKKKETDIKQNEEDKKNRQNQMRGGLPQELAKNTGGSLLGSAKNNPQSISTMLPENAYGDTRHTRSNATLDNNINQEFFSLVNAASNSRTSSSMGEFHKLMQIGNGISNQEEPNKSILPGSSLFGSSNLLPSLDALSNIEGQISPVQPPAAGLNNQAYNISSWDGFLNTGITNDSSGGLRSSQQVQQAENQNLLQQQKVQEKQYCSIAPSLGLSSSDPNEGNTFEEEMNSLTSMLTSAGLGSSRTTHSFSQTPLWGSGAPQNSMNMVRNGASAAGTQVAADATTGATAGPRSSIWEAPIGGPDVTTMANGIDSATSQFPASNIWSPTAAPSSVSFLDSHNVAPSNGNQLGNATKLDPAGSSFLMGNIYNTYSAFAAAQDPSLREHYVSANLLHQNSVCDSMDYSTFVNYLLNMRSSHGCELLTNETGTVTHTKMVLGLPQSSLSQFSGNVTNTMYPTSSDAKPMNAALSQGETLPQSGSLGSGLKPNAQLYNIGQRPNASLVSNIWG</sequence>
<organism evidence="9 10">
    <name type="scientific">Zygosaccharomyces bailii (strain CLIB 213 / ATCC 58445 / CBS 680 / BCRC 21525 / NBRC 1098 / NCYC 1416 / NRRL Y-2227)</name>
    <dbReference type="NCBI Taxonomy" id="1333698"/>
    <lineage>
        <taxon>Eukaryota</taxon>
        <taxon>Fungi</taxon>
        <taxon>Dikarya</taxon>
        <taxon>Ascomycota</taxon>
        <taxon>Saccharomycotina</taxon>
        <taxon>Saccharomycetes</taxon>
        <taxon>Saccharomycetales</taxon>
        <taxon>Saccharomycetaceae</taxon>
        <taxon>Zygosaccharomyces</taxon>
    </lineage>
</organism>
<reference evidence="10" key="1">
    <citation type="journal article" date="2013" name="Genome Announc.">
        <title>Genome sequence of the food spoilage yeast Zygosaccharomyces bailii CLIB 213(T).</title>
        <authorList>
            <person name="Galeote V."/>
            <person name="Bigey F."/>
            <person name="Devillers H."/>
            <person name="Neuveglise C."/>
            <person name="Dequin S."/>
        </authorList>
    </citation>
    <scope>NUCLEOTIDE SEQUENCE [LARGE SCALE GENOMIC DNA]</scope>
    <source>
        <strain evidence="10">CLIB 213 / ATCC 58445 / CBS 680 / CCRC 21525 / NBRC 1098 / NCYC 1416 / NRRL Y-2227</strain>
    </source>
</reference>
<dbReference type="Proteomes" id="UP000019375">
    <property type="component" value="Unassembled WGS sequence"/>
</dbReference>
<feature type="compositionally biased region" description="Basic and acidic residues" evidence="8">
    <location>
        <begin position="182"/>
        <end position="192"/>
    </location>
</feature>
<dbReference type="EMBL" id="HG316457">
    <property type="protein sequence ID" value="CDF89605.1"/>
    <property type="molecule type" value="Genomic_DNA"/>
</dbReference>
<name>A0A8J2T6K1_ZYGB2</name>
<proteinExistence type="inferred from homology"/>
<feature type="compositionally biased region" description="Acidic residues" evidence="8">
    <location>
        <begin position="560"/>
        <end position="573"/>
    </location>
</feature>
<evidence type="ECO:0000313" key="10">
    <source>
        <dbReference type="Proteomes" id="UP000019375"/>
    </source>
</evidence>
<feature type="compositionally biased region" description="Basic residues" evidence="8">
    <location>
        <begin position="266"/>
        <end position="296"/>
    </location>
</feature>
<feature type="compositionally biased region" description="Low complexity" evidence="8">
    <location>
        <begin position="1155"/>
        <end position="1174"/>
    </location>
</feature>
<evidence type="ECO:0000313" key="9">
    <source>
        <dbReference type="EMBL" id="CDF89605.1"/>
    </source>
</evidence>
<evidence type="ECO:0000256" key="4">
    <source>
        <dbReference type="ARBA" id="ARBA00022490"/>
    </source>
</evidence>
<evidence type="ECO:0000256" key="3">
    <source>
        <dbReference type="ARBA" id="ARBA00020733"/>
    </source>
</evidence>
<dbReference type="Pfam" id="PF13945">
    <property type="entry name" value="NST1"/>
    <property type="match status" value="1"/>
</dbReference>
<evidence type="ECO:0000256" key="8">
    <source>
        <dbReference type="SAM" id="MobiDB-lite"/>
    </source>
</evidence>
<feature type="region of interest" description="Disordered" evidence="8">
    <location>
        <begin position="1122"/>
        <end position="1182"/>
    </location>
</feature>
<feature type="region of interest" description="Disordered" evidence="8">
    <location>
        <begin position="758"/>
        <end position="934"/>
    </location>
</feature>
<gene>
    <name evidence="9" type="ORF">BN860_08284g</name>
</gene>
<evidence type="ECO:0000256" key="2">
    <source>
        <dbReference type="ARBA" id="ARBA00007112"/>
    </source>
</evidence>
<feature type="region of interest" description="Disordered" evidence="8">
    <location>
        <begin position="661"/>
        <end position="714"/>
    </location>
</feature>
<accession>A0A8J2T6K1</accession>
<feature type="compositionally biased region" description="Acidic residues" evidence="8">
    <location>
        <begin position="680"/>
        <end position="707"/>
    </location>
</feature>
<feature type="compositionally biased region" description="Basic and acidic residues" evidence="8">
    <location>
        <begin position="758"/>
        <end position="902"/>
    </location>
</feature>
<feature type="region of interest" description="Disordered" evidence="8">
    <location>
        <begin position="1"/>
        <end position="38"/>
    </location>
</feature>
<dbReference type="OrthoDB" id="21629at2759"/>
<keyword evidence="10" id="KW-1185">Reference proteome</keyword>
<feature type="compositionally biased region" description="Polar residues" evidence="8">
    <location>
        <begin position="305"/>
        <end position="328"/>
    </location>
</feature>
<comment type="subcellular location">
    <subcellularLocation>
        <location evidence="1 7">Cytoplasm</location>
    </subcellularLocation>
</comment>
<keyword evidence="5 7" id="KW-0346">Stress response</keyword>